<evidence type="ECO:0000313" key="1">
    <source>
        <dbReference type="EMBL" id="GLC29960.1"/>
    </source>
</evidence>
<dbReference type="EMBL" id="BRXR01000001">
    <property type="protein sequence ID" value="GLC29960.1"/>
    <property type="molecule type" value="Genomic_DNA"/>
</dbReference>
<organism evidence="1 2">
    <name type="scientific">Clostridium omnivorum</name>
    <dbReference type="NCBI Taxonomy" id="1604902"/>
    <lineage>
        <taxon>Bacteria</taxon>
        <taxon>Bacillati</taxon>
        <taxon>Bacillota</taxon>
        <taxon>Clostridia</taxon>
        <taxon>Eubacteriales</taxon>
        <taxon>Clostridiaceae</taxon>
        <taxon>Clostridium</taxon>
    </lineage>
</organism>
<name>A0ABQ5N463_9CLOT</name>
<proteinExistence type="predicted"/>
<evidence type="ECO:0000313" key="2">
    <source>
        <dbReference type="Proteomes" id="UP001208567"/>
    </source>
</evidence>
<accession>A0ABQ5N463</accession>
<protein>
    <submittedName>
        <fullName evidence="1">Uncharacterized protein</fullName>
    </submittedName>
</protein>
<gene>
    <name evidence="1" type="ORF">bsdE14_13700</name>
</gene>
<comment type="caution">
    <text evidence="1">The sequence shown here is derived from an EMBL/GenBank/DDBJ whole genome shotgun (WGS) entry which is preliminary data.</text>
</comment>
<reference evidence="1 2" key="1">
    <citation type="journal article" date="2024" name="Int. J. Syst. Evol. Microbiol.">
        <title>Clostridium omnivorum sp. nov., isolated from anoxic soil under the treatment of reductive soil disinfestation.</title>
        <authorList>
            <person name="Ueki A."/>
            <person name="Tonouchi A."/>
            <person name="Kaku N."/>
            <person name="Honma S."/>
            <person name="Ueki K."/>
        </authorList>
    </citation>
    <scope>NUCLEOTIDE SEQUENCE [LARGE SCALE GENOMIC DNA]</scope>
    <source>
        <strain evidence="1 2">E14</strain>
    </source>
</reference>
<sequence>MEVYSKYFLMFTKVEKRRYIKYNIEGVLCNNMLYKLSNSLYYIVLLEYIENTTVCGVNI</sequence>
<dbReference type="Proteomes" id="UP001208567">
    <property type="component" value="Unassembled WGS sequence"/>
</dbReference>
<keyword evidence="2" id="KW-1185">Reference proteome</keyword>